<evidence type="ECO:0000259" key="14">
    <source>
        <dbReference type="Pfam" id="PF03416"/>
    </source>
</evidence>
<dbReference type="InterPro" id="IPR005078">
    <property type="entry name" value="Peptidase_C54"/>
</dbReference>
<feature type="domain" description="Peptidase C54 catalytic" evidence="14">
    <location>
        <begin position="43"/>
        <end position="344"/>
    </location>
</feature>
<evidence type="ECO:0000256" key="7">
    <source>
        <dbReference type="ARBA" id="ARBA00022801"/>
    </source>
</evidence>
<evidence type="ECO:0000256" key="3">
    <source>
        <dbReference type="ARBA" id="ARBA00022448"/>
    </source>
</evidence>
<comment type="catalytic activity">
    <reaction evidence="12">
        <text>[protein]-C-terminal L-amino acid-glycyl-phosphatidylethanolamide + H2O = [protein]-C-terminal L-amino acid-glycine + a 1,2-diacyl-sn-glycero-3-phosphoethanolamine</text>
        <dbReference type="Rhea" id="RHEA:67548"/>
        <dbReference type="Rhea" id="RHEA-COMP:17323"/>
        <dbReference type="Rhea" id="RHEA-COMP:17324"/>
        <dbReference type="ChEBI" id="CHEBI:15377"/>
        <dbReference type="ChEBI" id="CHEBI:64612"/>
        <dbReference type="ChEBI" id="CHEBI:172940"/>
        <dbReference type="ChEBI" id="CHEBI:172941"/>
    </reaction>
    <physiologicalReaction direction="left-to-right" evidence="12">
        <dbReference type="Rhea" id="RHEA:67549"/>
    </physiologicalReaction>
</comment>
<keyword evidence="3" id="KW-0813">Transport</keyword>
<dbReference type="SUPFAM" id="SSF54001">
    <property type="entry name" value="Cysteine proteinases"/>
    <property type="match status" value="1"/>
</dbReference>
<keyword evidence="4 13" id="KW-0963">Cytoplasm</keyword>
<dbReference type="AlphaFoldDB" id="A0A6P3W185"/>
<dbReference type="GO" id="GO:0006629">
    <property type="term" value="P:lipid metabolic process"/>
    <property type="evidence" value="ECO:0007669"/>
    <property type="project" value="UniProtKB-KW"/>
</dbReference>
<evidence type="ECO:0000256" key="13">
    <source>
        <dbReference type="RuleBase" id="RU363115"/>
    </source>
</evidence>
<keyword evidence="8" id="KW-0788">Thiol protease</keyword>
<comment type="subcellular location">
    <subcellularLocation>
        <location evidence="1 13">Cytoplasm</location>
    </subcellularLocation>
</comment>
<dbReference type="OrthoDB" id="2960936at2759"/>
<protein>
    <recommendedName>
        <fullName evidence="13">Cysteine protease</fullName>
        <ecNumber evidence="13">3.4.22.-</ecNumber>
    </recommendedName>
</protein>
<dbReference type="GO" id="GO:0005737">
    <property type="term" value="C:cytoplasm"/>
    <property type="evidence" value="ECO:0007669"/>
    <property type="project" value="UniProtKB-SubCell"/>
</dbReference>
<proteinExistence type="inferred from homology"/>
<evidence type="ECO:0000256" key="2">
    <source>
        <dbReference type="ARBA" id="ARBA00010958"/>
    </source>
</evidence>
<keyword evidence="9 13" id="KW-0653">Protein transport</keyword>
<organism evidence="15 16">
    <name type="scientific">Clupea harengus</name>
    <name type="common">Atlantic herring</name>
    <dbReference type="NCBI Taxonomy" id="7950"/>
    <lineage>
        <taxon>Eukaryota</taxon>
        <taxon>Metazoa</taxon>
        <taxon>Chordata</taxon>
        <taxon>Craniata</taxon>
        <taxon>Vertebrata</taxon>
        <taxon>Euteleostomi</taxon>
        <taxon>Actinopterygii</taxon>
        <taxon>Neopterygii</taxon>
        <taxon>Teleostei</taxon>
        <taxon>Clupei</taxon>
        <taxon>Clupeiformes</taxon>
        <taxon>Clupeoidei</taxon>
        <taxon>Clupeidae</taxon>
        <taxon>Clupea</taxon>
    </lineage>
</organism>
<dbReference type="RefSeq" id="XP_012685415.1">
    <property type="nucleotide sequence ID" value="XM_012829961.3"/>
</dbReference>
<dbReference type="InterPro" id="IPR038765">
    <property type="entry name" value="Papain-like_cys_pep_sf"/>
</dbReference>
<keyword evidence="15" id="KW-1185">Reference proteome</keyword>
<evidence type="ECO:0000256" key="10">
    <source>
        <dbReference type="ARBA" id="ARBA00023006"/>
    </source>
</evidence>
<keyword evidence="11" id="KW-0443">Lipid metabolism</keyword>
<comment type="similarity">
    <text evidence="2 13">Belongs to the peptidase C54 family.</text>
</comment>
<dbReference type="GO" id="GO:0019786">
    <property type="term" value="F:protein-phosphatidylethanolamide deconjugating activity"/>
    <property type="evidence" value="ECO:0007669"/>
    <property type="project" value="InterPro"/>
</dbReference>
<gene>
    <name evidence="16" type="primary">atg4a</name>
</gene>
<evidence type="ECO:0000256" key="8">
    <source>
        <dbReference type="ARBA" id="ARBA00022807"/>
    </source>
</evidence>
<keyword evidence="5 13" id="KW-0645">Protease</keyword>
<evidence type="ECO:0000256" key="9">
    <source>
        <dbReference type="ARBA" id="ARBA00022927"/>
    </source>
</evidence>
<evidence type="ECO:0000256" key="11">
    <source>
        <dbReference type="ARBA" id="ARBA00023098"/>
    </source>
</evidence>
<evidence type="ECO:0000256" key="4">
    <source>
        <dbReference type="ARBA" id="ARBA00022490"/>
    </source>
</evidence>
<accession>A0A6P3W185</accession>
<keyword evidence="10 13" id="KW-0072">Autophagy</keyword>
<dbReference type="GO" id="GO:0000045">
    <property type="term" value="P:autophagosome assembly"/>
    <property type="evidence" value="ECO:0007669"/>
    <property type="project" value="TreeGrafter"/>
</dbReference>
<dbReference type="PANTHER" id="PTHR22624:SF35">
    <property type="entry name" value="CYSTEINE PROTEASE ATG4A"/>
    <property type="match status" value="1"/>
</dbReference>
<evidence type="ECO:0000256" key="6">
    <source>
        <dbReference type="ARBA" id="ARBA00022786"/>
    </source>
</evidence>
<reference evidence="16" key="1">
    <citation type="submission" date="2025-08" db="UniProtKB">
        <authorList>
            <consortium name="RefSeq"/>
        </authorList>
    </citation>
    <scope>IDENTIFICATION</scope>
</reference>
<dbReference type="CTD" id="115201"/>
<dbReference type="GO" id="GO:0034727">
    <property type="term" value="P:piecemeal microautophagy of the nucleus"/>
    <property type="evidence" value="ECO:0007669"/>
    <property type="project" value="TreeGrafter"/>
</dbReference>
<dbReference type="KEGG" id="char:105902384"/>
<dbReference type="PANTHER" id="PTHR22624">
    <property type="entry name" value="CYSTEINE PROTEASE ATG4"/>
    <property type="match status" value="1"/>
</dbReference>
<evidence type="ECO:0000256" key="12">
    <source>
        <dbReference type="ARBA" id="ARBA00029362"/>
    </source>
</evidence>
<dbReference type="GO" id="GO:0035973">
    <property type="term" value="P:aggrephagy"/>
    <property type="evidence" value="ECO:0007669"/>
    <property type="project" value="TreeGrafter"/>
</dbReference>
<dbReference type="Proteomes" id="UP000515152">
    <property type="component" value="Chromosome 8"/>
</dbReference>
<dbReference type="GeneID" id="105902384"/>
<dbReference type="GO" id="GO:0015031">
    <property type="term" value="P:protein transport"/>
    <property type="evidence" value="ECO:0007669"/>
    <property type="project" value="UniProtKB-KW"/>
</dbReference>
<keyword evidence="7 13" id="KW-0378">Hydrolase</keyword>
<name>A0A6P3W185_CLUHA</name>
<dbReference type="GO" id="GO:0004197">
    <property type="term" value="F:cysteine-type endopeptidase activity"/>
    <property type="evidence" value="ECO:0007669"/>
    <property type="project" value="TreeGrafter"/>
</dbReference>
<evidence type="ECO:0000256" key="1">
    <source>
        <dbReference type="ARBA" id="ARBA00004496"/>
    </source>
</evidence>
<dbReference type="InterPro" id="IPR046792">
    <property type="entry name" value="Peptidase_C54_cat"/>
</dbReference>
<evidence type="ECO:0000313" key="15">
    <source>
        <dbReference type="Proteomes" id="UP000515152"/>
    </source>
</evidence>
<comment type="function">
    <text evidence="13">Cysteine protease that plays a key role in autophagy by mediating both proteolytic activation and delipidation of ATG8 family proteins.</text>
</comment>
<evidence type="ECO:0000313" key="16">
    <source>
        <dbReference type="RefSeq" id="XP_012685415.1"/>
    </source>
</evidence>
<dbReference type="Pfam" id="PF03416">
    <property type="entry name" value="Peptidase_C54"/>
    <property type="match status" value="1"/>
</dbReference>
<dbReference type="GO" id="GO:0000423">
    <property type="term" value="P:mitophagy"/>
    <property type="evidence" value="ECO:0007669"/>
    <property type="project" value="TreeGrafter"/>
</dbReference>
<keyword evidence="6" id="KW-0833">Ubl conjugation pathway</keyword>
<dbReference type="EC" id="3.4.22.-" evidence="13"/>
<sequence>MEAVLAKYENQINVFSDYLEELPDSDEPVWILGEYYNIKTEKSRLLSDVRSRLWFTYRKKFSPIGGTGPSSDAGWGCMLRCGQMILGQALLCRHLGREWRWASEGEQPAEYHRILHCFLDKKDSCYSIHQMAQMGVGEGKSVGEWYGPNTVAQVLKKLALFDEWNSLAVYVSMDNTVVIEDIKKQCLQADRESRPSLPSASGESSEQGCSTRPLACPFSQPHTHSPARWKPLLLVIPLRMGINSINPVYIQALKEFFKMPQSCGVLGGKPNLAYYFIGFIGDELIYLDPHNTQPAVDSESGPPVDDQSYHCQRSPHRMKITNLDPSVALGFFCKSEEDFDSWCNLVQQEILKKRNLRMFELVEKHPSHWPPFVPPTKPEVQTTGAEFIESTDQLFESEEEFEILNV</sequence>
<dbReference type="GO" id="GO:0016485">
    <property type="term" value="P:protein processing"/>
    <property type="evidence" value="ECO:0007669"/>
    <property type="project" value="TreeGrafter"/>
</dbReference>
<evidence type="ECO:0000256" key="5">
    <source>
        <dbReference type="ARBA" id="ARBA00022670"/>
    </source>
</evidence>